<dbReference type="InterPro" id="IPR006461">
    <property type="entry name" value="PLAC_motif_containing"/>
</dbReference>
<dbReference type="Proteomes" id="UP000007115">
    <property type="component" value="Unassembled WGS sequence"/>
</dbReference>
<dbReference type="eggNOG" id="ENOG502S7UD">
    <property type="taxonomic scope" value="Eukaryota"/>
</dbReference>
<dbReference type="VEuPathDB" id="FungiDB:TRIVIDRAFT_19251"/>
<reference evidence="1 2" key="1">
    <citation type="journal article" date="2011" name="Genome Biol.">
        <title>Comparative genome sequence analysis underscores mycoparasitism as the ancestral life style of Trichoderma.</title>
        <authorList>
            <person name="Kubicek C.P."/>
            <person name="Herrera-Estrella A."/>
            <person name="Seidl-Seiboth V."/>
            <person name="Martinez D.A."/>
            <person name="Druzhinina I.S."/>
            <person name="Thon M."/>
            <person name="Zeilinger S."/>
            <person name="Casas-Flores S."/>
            <person name="Horwitz B.A."/>
            <person name="Mukherjee P.K."/>
            <person name="Mukherjee M."/>
            <person name="Kredics L."/>
            <person name="Alcaraz L.D."/>
            <person name="Aerts A."/>
            <person name="Antal Z."/>
            <person name="Atanasova L."/>
            <person name="Cervantes-Badillo M.G."/>
            <person name="Challacombe J."/>
            <person name="Chertkov O."/>
            <person name="McCluskey K."/>
            <person name="Coulpier F."/>
            <person name="Deshpande N."/>
            <person name="von Doehren H."/>
            <person name="Ebbole D.J."/>
            <person name="Esquivel-Naranjo E.U."/>
            <person name="Fekete E."/>
            <person name="Flipphi M."/>
            <person name="Glaser F."/>
            <person name="Gomez-Rodriguez E.Y."/>
            <person name="Gruber S."/>
            <person name="Han C."/>
            <person name="Henrissat B."/>
            <person name="Hermosa R."/>
            <person name="Hernandez-Onate M."/>
            <person name="Karaffa L."/>
            <person name="Kosti I."/>
            <person name="Le Crom S."/>
            <person name="Lindquist E."/>
            <person name="Lucas S."/>
            <person name="Luebeck M."/>
            <person name="Luebeck P.S."/>
            <person name="Margeot A."/>
            <person name="Metz B."/>
            <person name="Misra M."/>
            <person name="Nevalainen H."/>
            <person name="Omann M."/>
            <person name="Packer N."/>
            <person name="Perrone G."/>
            <person name="Uresti-Rivera E.E."/>
            <person name="Salamov A."/>
            <person name="Schmoll M."/>
            <person name="Seiboth B."/>
            <person name="Shapiro H."/>
            <person name="Sukno S."/>
            <person name="Tamayo-Ramos J.A."/>
            <person name="Tisch D."/>
            <person name="Wiest A."/>
            <person name="Wilkinson H.H."/>
            <person name="Zhang M."/>
            <person name="Coutinho P.M."/>
            <person name="Kenerley C.M."/>
            <person name="Monte E."/>
            <person name="Baker S.E."/>
            <person name="Grigoriev I.V."/>
        </authorList>
    </citation>
    <scope>NUCLEOTIDE SEQUENCE [LARGE SCALE GENOMIC DNA]</scope>
    <source>
        <strain evidence="2">Gv29-8 / FGSC 10586</strain>
    </source>
</reference>
<dbReference type="GeneID" id="25789658"/>
<sequence>QRATTSDASTWANDFFSCCSPGGLCILTTCCPCITYGKTQHRVKYGSLDDYSCCNSSCIVFALAAHLGLQCIPAMMQRKLMRKKFHLEGSWFGDFCRSCACTCCVLMQNEKESEQQVSARVSEQYQSPGRMAYS</sequence>
<dbReference type="AlphaFoldDB" id="G9N0J3"/>
<dbReference type="STRING" id="413071.G9N0J3"/>
<feature type="non-terminal residue" evidence="1">
    <location>
        <position position="134"/>
    </location>
</feature>
<feature type="non-terminal residue" evidence="1">
    <location>
        <position position="1"/>
    </location>
</feature>
<dbReference type="NCBIfam" id="TIGR01571">
    <property type="entry name" value="A_thal_Cys_rich"/>
    <property type="match status" value="1"/>
</dbReference>
<gene>
    <name evidence="1" type="ORF">TRIVIDRAFT_19251</name>
</gene>
<dbReference type="OMA" id="CACCELM"/>
<evidence type="ECO:0008006" key="3">
    <source>
        <dbReference type="Google" id="ProtNLM"/>
    </source>
</evidence>
<dbReference type="RefSeq" id="XP_013953903.1">
    <property type="nucleotide sequence ID" value="XM_014098428.1"/>
</dbReference>
<evidence type="ECO:0000313" key="1">
    <source>
        <dbReference type="EMBL" id="EHK19875.1"/>
    </source>
</evidence>
<dbReference type="Pfam" id="PF04749">
    <property type="entry name" value="PLAC8"/>
    <property type="match status" value="1"/>
</dbReference>
<dbReference type="InParanoid" id="G9N0J3"/>
<accession>G9N0J3</accession>
<comment type="caution">
    <text evidence="1">The sequence shown here is derived from an EMBL/GenBank/DDBJ whole genome shotgun (WGS) entry which is preliminary data.</text>
</comment>
<name>G9N0J3_HYPVG</name>
<protein>
    <recommendedName>
        <fullName evidence="3">PLAC8-domain-containing protein</fullName>
    </recommendedName>
</protein>
<keyword evidence="2" id="KW-1185">Reference proteome</keyword>
<dbReference type="EMBL" id="ABDF02000082">
    <property type="protein sequence ID" value="EHK19875.1"/>
    <property type="molecule type" value="Genomic_DNA"/>
</dbReference>
<organism evidence="1 2">
    <name type="scientific">Hypocrea virens (strain Gv29-8 / FGSC 10586)</name>
    <name type="common">Gliocladium virens</name>
    <name type="synonym">Trichoderma virens</name>
    <dbReference type="NCBI Taxonomy" id="413071"/>
    <lineage>
        <taxon>Eukaryota</taxon>
        <taxon>Fungi</taxon>
        <taxon>Dikarya</taxon>
        <taxon>Ascomycota</taxon>
        <taxon>Pezizomycotina</taxon>
        <taxon>Sordariomycetes</taxon>
        <taxon>Hypocreomycetidae</taxon>
        <taxon>Hypocreales</taxon>
        <taxon>Hypocreaceae</taxon>
        <taxon>Trichoderma</taxon>
    </lineage>
</organism>
<proteinExistence type="predicted"/>
<dbReference type="PANTHER" id="PTHR15907">
    <property type="entry name" value="DUF614 FAMILY PROTEIN-RELATED"/>
    <property type="match status" value="1"/>
</dbReference>
<dbReference type="OrthoDB" id="1045822at2759"/>
<evidence type="ECO:0000313" key="2">
    <source>
        <dbReference type="Proteomes" id="UP000007115"/>
    </source>
</evidence>
<dbReference type="HOGENOM" id="CLU_083147_2_4_1"/>